<gene>
    <name evidence="1" type="ORF">FKR84_04145</name>
</gene>
<dbReference type="Proteomes" id="UP000317169">
    <property type="component" value="Unassembled WGS sequence"/>
</dbReference>
<comment type="caution">
    <text evidence="1">The sequence shown here is derived from an EMBL/GenBank/DDBJ whole genome shotgun (WGS) entry which is preliminary data.</text>
</comment>
<protein>
    <submittedName>
        <fullName evidence="1">Uncharacterized protein</fullName>
    </submittedName>
</protein>
<dbReference type="InterPro" id="IPR025667">
    <property type="entry name" value="SprB_repeat"/>
</dbReference>
<proteinExistence type="predicted"/>
<sequence length="48" mass="4929">MTVTGPTALSTSTVVRDVSCNGATDGTIDVTLTGGTACKLLIFFESYL</sequence>
<reference evidence="1 2" key="1">
    <citation type="submission" date="2019-06" db="EMBL/GenBank/DDBJ databases">
        <title>Flavibacter putida gen. nov., sp. nov., a novel marine bacterium of the family Flavobacteriaceae isolated from coastal seawater.</title>
        <authorList>
            <person name="Feng X."/>
        </authorList>
    </citation>
    <scope>NUCLEOTIDE SEQUENCE [LARGE SCALE GENOMIC DNA]</scope>
    <source>
        <strain evidence="1 2">PLHSN227</strain>
    </source>
</reference>
<evidence type="ECO:0000313" key="1">
    <source>
        <dbReference type="EMBL" id="TQD39866.1"/>
    </source>
</evidence>
<organism evidence="1 2">
    <name type="scientific">Haloflavibacter putidus</name>
    <dbReference type="NCBI Taxonomy" id="2576776"/>
    <lineage>
        <taxon>Bacteria</taxon>
        <taxon>Pseudomonadati</taxon>
        <taxon>Bacteroidota</taxon>
        <taxon>Flavobacteriia</taxon>
        <taxon>Flavobacteriales</taxon>
        <taxon>Flavobacteriaceae</taxon>
        <taxon>Haloflavibacter</taxon>
    </lineage>
</organism>
<dbReference type="EMBL" id="VIAR01000003">
    <property type="protein sequence ID" value="TQD39866.1"/>
    <property type="molecule type" value="Genomic_DNA"/>
</dbReference>
<evidence type="ECO:0000313" key="2">
    <source>
        <dbReference type="Proteomes" id="UP000317169"/>
    </source>
</evidence>
<accession>A0A507ZQ15</accession>
<dbReference type="OrthoDB" id="9805017at2"/>
<dbReference type="Pfam" id="PF13573">
    <property type="entry name" value="SprB"/>
    <property type="match status" value="1"/>
</dbReference>
<dbReference type="AlphaFoldDB" id="A0A507ZQ15"/>
<keyword evidence="2" id="KW-1185">Reference proteome</keyword>
<name>A0A507ZQ15_9FLAO</name>